<sequence>MKPFVKSTCATLMTVFCIMITGPVAHAETSWNQETTARELCFLFTLYQDWQQTRTIAANPDRFRETNPVLGSHPGKQDVDLYFAGCALGHALIAYMLPPRASKIWQTTWIGVQTGVIEDNSDNGLSDEIVMEYRIEFSIPF</sequence>
<dbReference type="Proteomes" id="UP001320148">
    <property type="component" value="Chromosome"/>
</dbReference>
<feature type="signal peptide" evidence="1">
    <location>
        <begin position="1"/>
        <end position="27"/>
    </location>
</feature>
<dbReference type="RefSeq" id="WP_236892114.1">
    <property type="nucleotide sequence ID" value="NZ_AP024488.1"/>
</dbReference>
<evidence type="ECO:0000256" key="1">
    <source>
        <dbReference type="SAM" id="SignalP"/>
    </source>
</evidence>
<proteinExistence type="predicted"/>
<keyword evidence="1" id="KW-0732">Signal</keyword>
<organism evidence="2 3">
    <name type="scientific">Desulfoluna limicola</name>
    <dbReference type="NCBI Taxonomy" id="2810562"/>
    <lineage>
        <taxon>Bacteria</taxon>
        <taxon>Pseudomonadati</taxon>
        <taxon>Thermodesulfobacteriota</taxon>
        <taxon>Desulfobacteria</taxon>
        <taxon>Desulfobacterales</taxon>
        <taxon>Desulfolunaceae</taxon>
        <taxon>Desulfoluna</taxon>
    </lineage>
</organism>
<name>A0ABM7PDS1_9BACT</name>
<accession>A0ABM7PDS1</accession>
<dbReference type="EMBL" id="AP024488">
    <property type="protein sequence ID" value="BCS95782.1"/>
    <property type="molecule type" value="Genomic_DNA"/>
</dbReference>
<keyword evidence="3" id="KW-1185">Reference proteome</keyword>
<evidence type="ECO:0000313" key="2">
    <source>
        <dbReference type="EMBL" id="BCS95782.1"/>
    </source>
</evidence>
<feature type="chain" id="PRO_5045271945" evidence="1">
    <location>
        <begin position="28"/>
        <end position="141"/>
    </location>
</feature>
<reference evidence="2 3" key="1">
    <citation type="submission" date="2021-02" db="EMBL/GenBank/DDBJ databases">
        <title>Complete genome of Desulfoluna sp. strain ASN36.</title>
        <authorList>
            <person name="Takahashi A."/>
            <person name="Kojima H."/>
            <person name="Fukui M."/>
        </authorList>
    </citation>
    <scope>NUCLEOTIDE SEQUENCE [LARGE SCALE GENOMIC DNA]</scope>
    <source>
        <strain evidence="2 3">ASN36</strain>
    </source>
</reference>
<evidence type="ECO:0000313" key="3">
    <source>
        <dbReference type="Proteomes" id="UP001320148"/>
    </source>
</evidence>
<gene>
    <name evidence="2" type="ORF">DSLASN_14140</name>
</gene>
<protein>
    <submittedName>
        <fullName evidence="2">Uncharacterized protein</fullName>
    </submittedName>
</protein>